<dbReference type="Pfam" id="PF09335">
    <property type="entry name" value="VTT_dom"/>
    <property type="match status" value="1"/>
</dbReference>
<evidence type="ECO:0000256" key="4">
    <source>
        <dbReference type="ARBA" id="ARBA00023136"/>
    </source>
</evidence>
<feature type="domain" description="VTT" evidence="7">
    <location>
        <begin position="129"/>
        <end position="243"/>
    </location>
</feature>
<dbReference type="EMBL" id="JASFZW010000012">
    <property type="protein sequence ID" value="KAK2075997.1"/>
    <property type="molecule type" value="Genomic_DNA"/>
</dbReference>
<keyword evidence="4 6" id="KW-0472">Membrane</keyword>
<dbReference type="GO" id="GO:0016020">
    <property type="term" value="C:membrane"/>
    <property type="evidence" value="ECO:0007669"/>
    <property type="project" value="UniProtKB-SubCell"/>
</dbReference>
<comment type="subcellular location">
    <subcellularLocation>
        <location evidence="1">Membrane</location>
        <topology evidence="1">Multi-pass membrane protein</topology>
    </subcellularLocation>
</comment>
<feature type="transmembrane region" description="Helical" evidence="6">
    <location>
        <begin position="254"/>
        <end position="272"/>
    </location>
</feature>
<comment type="caution">
    <text evidence="8">The sequence shown here is derived from an EMBL/GenBank/DDBJ whole genome shotgun (WGS) entry which is preliminary data.</text>
</comment>
<protein>
    <recommendedName>
        <fullName evidence="7">VTT domain-containing protein</fullName>
    </recommendedName>
</protein>
<sequence>MQLRYSSQAQTVEEADGDDKLGVKHAAARSARSCGRTLLVLGTLYLLGLGVVVLLFRSLPGLDELRGDLPAGAPPEALRLAVPRSFEEMRAVRATLGRYHAACPLRLASLLAAAHVFLQTFLTPGAACINVLVGSLYSPLAALVFITVVSTLGSACNFLLVRWQLKDVVTAMFPQRVAALAAEVRRHRAHLMHYALFLRVTPIFPAWFINVASPLVEIPFHVFCVATAVGHQPHNVLAIQAGRSLQTMRSLHDLYSLPNVLLLLGIGVVALAPKLLKTALKRNLGGASPVGGGDAGRDPLHAS</sequence>
<keyword evidence="9" id="KW-1185">Reference proteome</keyword>
<feature type="transmembrane region" description="Helical" evidence="6">
    <location>
        <begin position="191"/>
        <end position="209"/>
    </location>
</feature>
<evidence type="ECO:0000256" key="5">
    <source>
        <dbReference type="ARBA" id="ARBA00025797"/>
    </source>
</evidence>
<keyword evidence="3 6" id="KW-1133">Transmembrane helix</keyword>
<dbReference type="InterPro" id="IPR045014">
    <property type="entry name" value="TM41A/B"/>
</dbReference>
<dbReference type="PANTHER" id="PTHR43220:SF18">
    <property type="entry name" value="TRANSMEMBRANE PROTEIN 41B"/>
    <property type="match status" value="1"/>
</dbReference>
<evidence type="ECO:0000313" key="9">
    <source>
        <dbReference type="Proteomes" id="UP001255856"/>
    </source>
</evidence>
<evidence type="ECO:0000259" key="7">
    <source>
        <dbReference type="Pfam" id="PF09335"/>
    </source>
</evidence>
<keyword evidence="2 6" id="KW-0812">Transmembrane</keyword>
<reference evidence="8" key="1">
    <citation type="submission" date="2021-01" db="EMBL/GenBank/DDBJ databases">
        <authorList>
            <person name="Eckstrom K.M.E."/>
        </authorList>
    </citation>
    <scope>NUCLEOTIDE SEQUENCE</scope>
    <source>
        <strain evidence="8">UVCC 0001</strain>
    </source>
</reference>
<comment type="similarity">
    <text evidence="5">Belongs to the TMEM41 family.</text>
</comment>
<dbReference type="AlphaFoldDB" id="A0AAD9IGT7"/>
<evidence type="ECO:0000256" key="6">
    <source>
        <dbReference type="SAM" id="Phobius"/>
    </source>
</evidence>
<dbReference type="GO" id="GO:0000045">
    <property type="term" value="P:autophagosome assembly"/>
    <property type="evidence" value="ECO:0007669"/>
    <property type="project" value="TreeGrafter"/>
</dbReference>
<gene>
    <name evidence="8" type="ORF">QBZ16_001333</name>
</gene>
<dbReference type="PANTHER" id="PTHR43220">
    <property type="match status" value="1"/>
</dbReference>
<evidence type="ECO:0000313" key="8">
    <source>
        <dbReference type="EMBL" id="KAK2075997.1"/>
    </source>
</evidence>
<name>A0AAD9IGT7_PROWI</name>
<proteinExistence type="inferred from homology"/>
<accession>A0AAD9IGT7</accession>
<feature type="transmembrane region" description="Helical" evidence="6">
    <location>
        <begin position="140"/>
        <end position="160"/>
    </location>
</feature>
<dbReference type="Proteomes" id="UP001255856">
    <property type="component" value="Unassembled WGS sequence"/>
</dbReference>
<feature type="transmembrane region" description="Helical" evidence="6">
    <location>
        <begin position="38"/>
        <end position="56"/>
    </location>
</feature>
<evidence type="ECO:0000256" key="3">
    <source>
        <dbReference type="ARBA" id="ARBA00022989"/>
    </source>
</evidence>
<evidence type="ECO:0000256" key="2">
    <source>
        <dbReference type="ARBA" id="ARBA00022692"/>
    </source>
</evidence>
<evidence type="ECO:0000256" key="1">
    <source>
        <dbReference type="ARBA" id="ARBA00004141"/>
    </source>
</evidence>
<dbReference type="InterPro" id="IPR032816">
    <property type="entry name" value="VTT_dom"/>
</dbReference>
<organism evidence="8 9">
    <name type="scientific">Prototheca wickerhamii</name>
    <dbReference type="NCBI Taxonomy" id="3111"/>
    <lineage>
        <taxon>Eukaryota</taxon>
        <taxon>Viridiplantae</taxon>
        <taxon>Chlorophyta</taxon>
        <taxon>core chlorophytes</taxon>
        <taxon>Trebouxiophyceae</taxon>
        <taxon>Chlorellales</taxon>
        <taxon>Chlorellaceae</taxon>
        <taxon>Prototheca</taxon>
    </lineage>
</organism>